<evidence type="ECO:0008006" key="3">
    <source>
        <dbReference type="Google" id="ProtNLM"/>
    </source>
</evidence>
<dbReference type="SUPFAM" id="SSF52172">
    <property type="entry name" value="CheY-like"/>
    <property type="match status" value="1"/>
</dbReference>
<dbReference type="AlphaFoldDB" id="A0A923S517"/>
<organism evidence="1 2">
    <name type="scientific">Ramlibacter albus</name>
    <dbReference type="NCBI Taxonomy" id="2079448"/>
    <lineage>
        <taxon>Bacteria</taxon>
        <taxon>Pseudomonadati</taxon>
        <taxon>Pseudomonadota</taxon>
        <taxon>Betaproteobacteria</taxon>
        <taxon>Burkholderiales</taxon>
        <taxon>Comamonadaceae</taxon>
        <taxon>Ramlibacter</taxon>
    </lineage>
</organism>
<accession>A0A923S517</accession>
<evidence type="ECO:0000313" key="2">
    <source>
        <dbReference type="Proteomes" id="UP000596827"/>
    </source>
</evidence>
<sequence>MSDADAGEEAAGASTLDGLALAGLIGGELARHTRVMNRELQELHARKLLSRDQVRALRHAIADAHIVAIRAQQIARLGNGRVRQSHERLSLEQVVRNIAQERERWLKAQHVLVDLHLSDIEVIVDPGLLVSLVETALDWAASQGSKIQLWLEMRNWPEHAVLTFKIAAPILLAEEEATAPNSADDPFENNVAWCLLLQLARAMGVPVDRFHVPGQFVMQLEFPRTVRKLEGLTAIEVDVGPGAAPNSDWETGSRPLAGHRALLICDDPAVKEVVLRVCKGAGMQVDCSPTMKQAVRSCELELPNIILVDERLRDEKFDELRLDIQRHDVNFPFIEIADENNVFEVSSWVGDALSRLSRDTLSHQLVPIMAMELAKVI</sequence>
<keyword evidence="2" id="KW-1185">Reference proteome</keyword>
<comment type="caution">
    <text evidence="1">The sequence shown here is derived from an EMBL/GenBank/DDBJ whole genome shotgun (WGS) entry which is preliminary data.</text>
</comment>
<reference evidence="1" key="1">
    <citation type="submission" date="2020-08" db="EMBL/GenBank/DDBJ databases">
        <title>Ramlibacter sp. GTP1 16S ribosomal RNA gene genome sequencing and assembly.</title>
        <authorList>
            <person name="Kang M."/>
        </authorList>
    </citation>
    <scope>NUCLEOTIDE SEQUENCE</scope>
    <source>
        <strain evidence="1">GTP1</strain>
    </source>
</reference>
<dbReference type="RefSeq" id="WP_187081185.1">
    <property type="nucleotide sequence ID" value="NZ_JACORU010000003.1"/>
</dbReference>
<dbReference type="EMBL" id="JACORU010000003">
    <property type="protein sequence ID" value="MBC5764707.1"/>
    <property type="molecule type" value="Genomic_DNA"/>
</dbReference>
<name>A0A923S517_9BURK</name>
<gene>
    <name evidence="1" type="ORF">H8R02_09620</name>
</gene>
<proteinExistence type="predicted"/>
<dbReference type="InterPro" id="IPR011006">
    <property type="entry name" value="CheY-like_superfamily"/>
</dbReference>
<evidence type="ECO:0000313" key="1">
    <source>
        <dbReference type="EMBL" id="MBC5764707.1"/>
    </source>
</evidence>
<protein>
    <recommendedName>
        <fullName evidence="3">Response regulatory domain-containing protein</fullName>
    </recommendedName>
</protein>
<dbReference type="Proteomes" id="UP000596827">
    <property type="component" value="Unassembled WGS sequence"/>
</dbReference>